<dbReference type="InParanoid" id="A7S3P0"/>
<name>A7S3P0_NEMVE</name>
<dbReference type="HOGENOM" id="CLU_1995299_0_0_1"/>
<dbReference type="Proteomes" id="UP000001593">
    <property type="component" value="Unassembled WGS sequence"/>
</dbReference>
<proteinExistence type="predicted"/>
<accession>A7S3P0</accession>
<dbReference type="AlphaFoldDB" id="A7S3P0"/>
<dbReference type="EMBL" id="DS469574">
    <property type="protein sequence ID" value="EDO41670.1"/>
    <property type="molecule type" value="Genomic_DNA"/>
</dbReference>
<evidence type="ECO:0000313" key="2">
    <source>
        <dbReference type="Proteomes" id="UP000001593"/>
    </source>
</evidence>
<keyword evidence="2" id="KW-1185">Reference proteome</keyword>
<organism evidence="1 2">
    <name type="scientific">Nematostella vectensis</name>
    <name type="common">Starlet sea anemone</name>
    <dbReference type="NCBI Taxonomy" id="45351"/>
    <lineage>
        <taxon>Eukaryota</taxon>
        <taxon>Metazoa</taxon>
        <taxon>Cnidaria</taxon>
        <taxon>Anthozoa</taxon>
        <taxon>Hexacorallia</taxon>
        <taxon>Actiniaria</taxon>
        <taxon>Edwardsiidae</taxon>
        <taxon>Nematostella</taxon>
    </lineage>
</organism>
<reference evidence="1 2" key="1">
    <citation type="journal article" date="2007" name="Science">
        <title>Sea anemone genome reveals ancestral eumetazoan gene repertoire and genomic organization.</title>
        <authorList>
            <person name="Putnam N.H."/>
            <person name="Srivastava M."/>
            <person name="Hellsten U."/>
            <person name="Dirks B."/>
            <person name="Chapman J."/>
            <person name="Salamov A."/>
            <person name="Terry A."/>
            <person name="Shapiro H."/>
            <person name="Lindquist E."/>
            <person name="Kapitonov V.V."/>
            <person name="Jurka J."/>
            <person name="Genikhovich G."/>
            <person name="Grigoriev I.V."/>
            <person name="Lucas S.M."/>
            <person name="Steele R.E."/>
            <person name="Finnerty J.R."/>
            <person name="Technau U."/>
            <person name="Martindale M.Q."/>
            <person name="Rokhsar D.S."/>
        </authorList>
    </citation>
    <scope>NUCLEOTIDE SEQUENCE [LARGE SCALE GENOMIC DNA]</scope>
    <source>
        <strain evidence="2">CH2 X CH6</strain>
    </source>
</reference>
<gene>
    <name evidence="1" type="ORF">NEMVEDRAFT_v1g206308</name>
</gene>
<evidence type="ECO:0000313" key="1">
    <source>
        <dbReference type="EMBL" id="EDO41670.1"/>
    </source>
</evidence>
<protein>
    <submittedName>
        <fullName evidence="1">Uncharacterized protein</fullName>
    </submittedName>
</protein>
<sequence>MEEPCLENARVLDEVGNIYMTLQQQGFYGRGRKYLYDSTTARVLDEVGNIYMTLQQQGFYGRGRKYLYDSTTARFLDEVGNIYMTLQQQGFLTSMRKSSEFTTKGLQSVVLAKGNIFMIFVAYYH</sequence>